<gene>
    <name evidence="1" type="ORF">HMPREF9123_0543</name>
</gene>
<dbReference type="AlphaFoldDB" id="F2BA16"/>
<accession>F2BA16</accession>
<protein>
    <submittedName>
        <fullName evidence="1">Uncharacterized protein</fullName>
    </submittedName>
</protein>
<dbReference type="HOGENOM" id="CLU_198283_1_0_4"/>
<dbReference type="Proteomes" id="UP000004105">
    <property type="component" value="Unassembled WGS sequence"/>
</dbReference>
<reference evidence="1 2" key="1">
    <citation type="submission" date="2011-02" db="EMBL/GenBank/DDBJ databases">
        <authorList>
            <person name="Muzny D."/>
            <person name="Qin X."/>
            <person name="Deng J."/>
            <person name="Jiang H."/>
            <person name="Liu Y."/>
            <person name="Qu J."/>
            <person name="Song X.-Z."/>
            <person name="Zhang L."/>
            <person name="Thornton R."/>
            <person name="Coyle M."/>
            <person name="Francisco L."/>
            <person name="Jackson L."/>
            <person name="Javaid M."/>
            <person name="Korchina V."/>
            <person name="Kovar C."/>
            <person name="Mata R."/>
            <person name="Mathew T."/>
            <person name="Ngo R."/>
            <person name="Nguyen L."/>
            <person name="Nguyen N."/>
            <person name="Okwuonu G."/>
            <person name="Ongeri F."/>
            <person name="Pham C."/>
            <person name="Simmons D."/>
            <person name="Wilczek-Boney K."/>
            <person name="Hale W."/>
            <person name="Jakkamsetti A."/>
            <person name="Pham P."/>
            <person name="Ruth R."/>
            <person name="San Lucas F."/>
            <person name="Warren J."/>
            <person name="Zhang J."/>
            <person name="Zhao Z."/>
            <person name="Zhou C."/>
            <person name="Zhu D."/>
            <person name="Lee S."/>
            <person name="Bess C."/>
            <person name="Blankenburg K."/>
            <person name="Forbes L."/>
            <person name="Fu Q."/>
            <person name="Gubbala S."/>
            <person name="Hirani K."/>
            <person name="Jayaseelan J.C."/>
            <person name="Lara F."/>
            <person name="Munidasa M."/>
            <person name="Palculict T."/>
            <person name="Patil S."/>
            <person name="Pu L.-L."/>
            <person name="Saada N."/>
            <person name="Tang L."/>
            <person name="Weissenberger G."/>
            <person name="Zhu Y."/>
            <person name="Hemphill L."/>
            <person name="Shang Y."/>
            <person name="Youmans B."/>
            <person name="Ayvaz T."/>
            <person name="Ross M."/>
            <person name="Santibanez J."/>
            <person name="Aqrawi P."/>
            <person name="Gross S."/>
            <person name="Joshi V."/>
            <person name="Fowler G."/>
            <person name="Nazareth L."/>
            <person name="Reid J."/>
            <person name="Worley K."/>
            <person name="Petrosino J."/>
            <person name="Highlander S."/>
            <person name="Gibbs R."/>
        </authorList>
    </citation>
    <scope>NUCLEOTIDE SEQUENCE [LARGE SCALE GENOMIC DNA]</scope>
    <source>
        <strain evidence="1 2">ATCC BAA-1200</strain>
    </source>
</reference>
<proteinExistence type="predicted"/>
<keyword evidence="2" id="KW-1185">Reference proteome</keyword>
<organism evidence="1 2">
    <name type="scientific">Neisseria bacilliformis ATCC BAA-1200</name>
    <dbReference type="NCBI Taxonomy" id="888742"/>
    <lineage>
        <taxon>Bacteria</taxon>
        <taxon>Pseudomonadati</taxon>
        <taxon>Pseudomonadota</taxon>
        <taxon>Betaproteobacteria</taxon>
        <taxon>Neisseriales</taxon>
        <taxon>Neisseriaceae</taxon>
        <taxon>Neisseria</taxon>
    </lineage>
</organism>
<name>F2BA16_9NEIS</name>
<evidence type="ECO:0000313" key="2">
    <source>
        <dbReference type="Proteomes" id="UP000004105"/>
    </source>
</evidence>
<evidence type="ECO:0000313" key="1">
    <source>
        <dbReference type="EMBL" id="EGF11734.1"/>
    </source>
</evidence>
<dbReference type="EMBL" id="AFAY01000010">
    <property type="protein sequence ID" value="EGF11734.1"/>
    <property type="molecule type" value="Genomic_DNA"/>
</dbReference>
<comment type="caution">
    <text evidence="1">The sequence shown here is derived from an EMBL/GenBank/DDBJ whole genome shotgun (WGS) entry which is preliminary data.</text>
</comment>
<sequence>MVKIHVCRVKNAHKVSNLAVLFSLHTRIFPQKTASQAECQQTL</sequence>